<organism evidence="3 4">
    <name type="scientific">Planomicrobium soli</name>
    <dbReference type="NCBI Taxonomy" id="1176648"/>
    <lineage>
        <taxon>Bacteria</taxon>
        <taxon>Bacillati</taxon>
        <taxon>Bacillota</taxon>
        <taxon>Bacilli</taxon>
        <taxon>Bacillales</taxon>
        <taxon>Caryophanaceae</taxon>
        <taxon>Planomicrobium</taxon>
    </lineage>
</organism>
<dbReference type="GO" id="GO:0047617">
    <property type="term" value="F:fatty acyl-CoA hydrolase activity"/>
    <property type="evidence" value="ECO:0007669"/>
    <property type="project" value="TreeGrafter"/>
</dbReference>
<keyword evidence="4" id="KW-1185">Reference proteome</keyword>
<dbReference type="PANTHER" id="PTHR31793">
    <property type="entry name" value="4-HYDROXYBENZOYL-COA THIOESTERASE FAMILY MEMBER"/>
    <property type="match status" value="1"/>
</dbReference>
<dbReference type="InterPro" id="IPR050563">
    <property type="entry name" value="4-hydroxybenzoyl-CoA_TE"/>
</dbReference>
<dbReference type="SUPFAM" id="SSF54637">
    <property type="entry name" value="Thioesterase/thiol ester dehydrase-isomerase"/>
    <property type="match status" value="1"/>
</dbReference>
<dbReference type="AlphaFoldDB" id="A0A2P8H2G8"/>
<evidence type="ECO:0000313" key="4">
    <source>
        <dbReference type="Proteomes" id="UP000242682"/>
    </source>
</evidence>
<protein>
    <submittedName>
        <fullName evidence="3">Acyl-CoA thioester hydrolase</fullName>
    </submittedName>
</protein>
<sequence length="140" mass="16119">MAHETTVKVRFSETDALGHISNISYFIYLEQARTDFFEELGQGTDIADWKIILISAHCDFLRQGYFSQRLKILTEVSRIGNSSFMLVHQIMDEKTGELIAKGEAGAVYFNFKTQKSERLPAELRAKLEKHLIEEKGRYGR</sequence>
<keyword evidence="2 3" id="KW-0378">Hydrolase</keyword>
<dbReference type="Proteomes" id="UP000242682">
    <property type="component" value="Unassembled WGS sequence"/>
</dbReference>
<evidence type="ECO:0000256" key="2">
    <source>
        <dbReference type="ARBA" id="ARBA00022801"/>
    </source>
</evidence>
<evidence type="ECO:0000313" key="3">
    <source>
        <dbReference type="EMBL" id="PSL40412.1"/>
    </source>
</evidence>
<dbReference type="PIRSF" id="PIRSF003230">
    <property type="entry name" value="YbgC"/>
    <property type="match status" value="1"/>
</dbReference>
<gene>
    <name evidence="3" type="ORF">B0H99_105190</name>
</gene>
<comment type="caution">
    <text evidence="3">The sequence shown here is derived from an EMBL/GenBank/DDBJ whole genome shotgun (WGS) entry which is preliminary data.</text>
</comment>
<dbReference type="CDD" id="cd00586">
    <property type="entry name" value="4HBT"/>
    <property type="match status" value="1"/>
</dbReference>
<dbReference type="Gene3D" id="3.10.129.10">
    <property type="entry name" value="Hotdog Thioesterase"/>
    <property type="match status" value="1"/>
</dbReference>
<comment type="similarity">
    <text evidence="1">Belongs to the 4-hydroxybenzoyl-CoA thioesterase family.</text>
</comment>
<evidence type="ECO:0000256" key="1">
    <source>
        <dbReference type="ARBA" id="ARBA00005953"/>
    </source>
</evidence>
<name>A0A2P8H2G8_9BACL</name>
<dbReference type="Pfam" id="PF13279">
    <property type="entry name" value="4HBT_2"/>
    <property type="match status" value="1"/>
</dbReference>
<accession>A0A2P8H2G8</accession>
<dbReference type="EMBL" id="PYAT01000005">
    <property type="protein sequence ID" value="PSL40412.1"/>
    <property type="molecule type" value="Genomic_DNA"/>
</dbReference>
<dbReference type="PANTHER" id="PTHR31793:SF27">
    <property type="entry name" value="NOVEL THIOESTERASE SUPERFAMILY DOMAIN AND SAPOSIN A-TYPE DOMAIN CONTAINING PROTEIN (0610012H03RIK)"/>
    <property type="match status" value="1"/>
</dbReference>
<dbReference type="InterPro" id="IPR029069">
    <property type="entry name" value="HotDog_dom_sf"/>
</dbReference>
<reference evidence="3 4" key="1">
    <citation type="submission" date="2018-03" db="EMBL/GenBank/DDBJ databases">
        <title>Genomic Encyclopedia of Type Strains, Phase III (KMG-III): the genomes of soil and plant-associated and newly described type strains.</title>
        <authorList>
            <person name="Whitman W."/>
        </authorList>
    </citation>
    <scope>NUCLEOTIDE SEQUENCE [LARGE SCALE GENOMIC DNA]</scope>
    <source>
        <strain evidence="3 4">CGMCC 1.12259</strain>
    </source>
</reference>
<dbReference type="RefSeq" id="WP_106533189.1">
    <property type="nucleotide sequence ID" value="NZ_PYAT01000005.1"/>
</dbReference>
<dbReference type="OrthoDB" id="9799036at2"/>
<proteinExistence type="inferred from homology"/>
<dbReference type="InterPro" id="IPR006684">
    <property type="entry name" value="YbgC/YbaW"/>
</dbReference>